<dbReference type="AlphaFoldDB" id="M6D8N4"/>
<dbReference type="Proteomes" id="UP000011988">
    <property type="component" value="Unassembled WGS sequence"/>
</dbReference>
<feature type="transmembrane region" description="Helical" evidence="1">
    <location>
        <begin position="27"/>
        <end position="49"/>
    </location>
</feature>
<evidence type="ECO:0000313" key="3">
    <source>
        <dbReference type="Proteomes" id="UP000011988"/>
    </source>
</evidence>
<evidence type="ECO:0000256" key="1">
    <source>
        <dbReference type="SAM" id="Phobius"/>
    </source>
</evidence>
<proteinExistence type="predicted"/>
<dbReference type="EMBL" id="ANIK01000008">
    <property type="protein sequence ID" value="EMJ97623.1"/>
    <property type="molecule type" value="Genomic_DNA"/>
</dbReference>
<sequence length="81" mass="9235">MPDPGTTDSAHILEIVKKSRMSVFSSVIVQIVSSVLYTVVLSFDLTFYIDSFRGYVRLLVSSVDYFCRNLLSFPTLKFFLI</sequence>
<evidence type="ECO:0000313" key="2">
    <source>
        <dbReference type="EMBL" id="EMJ97623.1"/>
    </source>
</evidence>
<organism evidence="2 3">
    <name type="scientific">Leptospira alstonii serovar Sichuan str. 79601</name>
    <dbReference type="NCBI Taxonomy" id="1218565"/>
    <lineage>
        <taxon>Bacteria</taxon>
        <taxon>Pseudomonadati</taxon>
        <taxon>Spirochaetota</taxon>
        <taxon>Spirochaetia</taxon>
        <taxon>Leptospirales</taxon>
        <taxon>Leptospiraceae</taxon>
        <taxon>Leptospira</taxon>
    </lineage>
</organism>
<keyword evidence="1" id="KW-0812">Transmembrane</keyword>
<gene>
    <name evidence="2" type="ORF">LEP1GSC194_3011</name>
</gene>
<dbReference type="PATRIC" id="fig|1218565.3.peg.586"/>
<keyword evidence="1" id="KW-0472">Membrane</keyword>
<protein>
    <submittedName>
        <fullName evidence="2">Uncharacterized protein</fullName>
    </submittedName>
</protein>
<accession>M6D8N4</accession>
<keyword evidence="1" id="KW-1133">Transmembrane helix</keyword>
<reference evidence="2 3" key="1">
    <citation type="submission" date="2013-01" db="EMBL/GenBank/DDBJ databases">
        <authorList>
            <person name="Harkins D.M."/>
            <person name="Durkin A.S."/>
            <person name="Brinkac L.M."/>
            <person name="Haft D.H."/>
            <person name="Selengut J.D."/>
            <person name="Sanka R."/>
            <person name="DePew J."/>
            <person name="Purushe J."/>
            <person name="Galloway R.L."/>
            <person name="Vinetz J.M."/>
            <person name="Sutton G.G."/>
            <person name="Nierman W.C."/>
            <person name="Fouts D.E."/>
        </authorList>
    </citation>
    <scope>NUCLEOTIDE SEQUENCE [LARGE SCALE GENOMIC DNA]</scope>
    <source>
        <strain evidence="2 3">79601</strain>
    </source>
</reference>
<name>M6D8N4_9LEPT</name>
<comment type="caution">
    <text evidence="2">The sequence shown here is derived from an EMBL/GenBank/DDBJ whole genome shotgun (WGS) entry which is preliminary data.</text>
</comment>